<protein>
    <recommendedName>
        <fullName evidence="4">Lipocalin/cytosolic fatty-acid binding domain-containing protein</fullName>
    </recommendedName>
</protein>
<dbReference type="GO" id="GO:0036094">
    <property type="term" value="F:small molecule binding"/>
    <property type="evidence" value="ECO:0007669"/>
    <property type="project" value="InterPro"/>
</dbReference>
<comment type="similarity">
    <text evidence="2">Belongs to the calycin superfamily. Lipocalin family.</text>
</comment>
<name>A0A8C0ZXN3_CASCN</name>
<reference evidence="5" key="1">
    <citation type="submission" date="2023-09" db="UniProtKB">
        <authorList>
            <consortium name="Ensembl"/>
        </authorList>
    </citation>
    <scope>IDENTIFICATION</scope>
</reference>
<evidence type="ECO:0000259" key="4">
    <source>
        <dbReference type="Pfam" id="PF00061"/>
    </source>
</evidence>
<dbReference type="SUPFAM" id="SSF50814">
    <property type="entry name" value="Lipocalins"/>
    <property type="match status" value="1"/>
</dbReference>
<accession>A0A8C0ZXN3</accession>
<dbReference type="PANTHER" id="PTHR11430:SF124">
    <property type="entry name" value="LIPOCALIN 1-LIKE PROTEIN 1-RELATED"/>
    <property type="match status" value="1"/>
</dbReference>
<comment type="subcellular location">
    <subcellularLocation>
        <location evidence="1">Secreted</location>
    </subcellularLocation>
</comment>
<dbReference type="InterPro" id="IPR000566">
    <property type="entry name" value="Lipocln_cytosolic_FA-bd_dom"/>
</dbReference>
<sequence length="221" mass="25364">GQFPTTRGHTTTFIPSVTFISFARHGFSLQLLGNWNIVRWAGNMPIPEKRKAHPLPPFTLAINKLERLEFRMNIMKPIGCIQFKLPLDEYKRAGIFYSWWRHKIFIYFLPGKKHAIASYKDKVNKTYQMITMLMGRTLDENPEALKNFMQLVNDIGLKTTDIVNPSHVGNEKGFFLISPSLLGMILVTWLCTFCFPSSWRDDLTDALPQPLSLSGLQMPVS</sequence>
<evidence type="ECO:0000256" key="1">
    <source>
        <dbReference type="ARBA" id="ARBA00004613"/>
    </source>
</evidence>
<evidence type="ECO:0000313" key="5">
    <source>
        <dbReference type="Ensembl" id="ENSCCNP00000027850.1"/>
    </source>
</evidence>
<feature type="domain" description="Lipocalin/cytosolic fatty-acid binding" evidence="4">
    <location>
        <begin position="33"/>
        <end position="167"/>
    </location>
</feature>
<dbReference type="InterPro" id="IPR012674">
    <property type="entry name" value="Calycin"/>
</dbReference>
<proteinExistence type="inferred from homology"/>
<dbReference type="Ensembl" id="ENSCCNT00000035223.1">
    <property type="protein sequence ID" value="ENSCCNP00000027850.1"/>
    <property type="gene ID" value="ENSCCNG00000026898.1"/>
</dbReference>
<keyword evidence="3" id="KW-0964">Secreted</keyword>
<evidence type="ECO:0000256" key="2">
    <source>
        <dbReference type="ARBA" id="ARBA00006889"/>
    </source>
</evidence>
<dbReference type="Pfam" id="PF00061">
    <property type="entry name" value="Lipocalin"/>
    <property type="match status" value="1"/>
</dbReference>
<dbReference type="GO" id="GO:0005615">
    <property type="term" value="C:extracellular space"/>
    <property type="evidence" value="ECO:0007669"/>
    <property type="project" value="TreeGrafter"/>
</dbReference>
<dbReference type="AlphaFoldDB" id="A0A8C0ZXN3"/>
<dbReference type="InterPro" id="IPR002345">
    <property type="entry name" value="Lipocalin"/>
</dbReference>
<organism evidence="5">
    <name type="scientific">Castor canadensis</name>
    <name type="common">American beaver</name>
    <dbReference type="NCBI Taxonomy" id="51338"/>
    <lineage>
        <taxon>Eukaryota</taxon>
        <taxon>Metazoa</taxon>
        <taxon>Chordata</taxon>
        <taxon>Craniata</taxon>
        <taxon>Vertebrata</taxon>
        <taxon>Euteleostomi</taxon>
        <taxon>Mammalia</taxon>
        <taxon>Eutheria</taxon>
        <taxon>Euarchontoglires</taxon>
        <taxon>Glires</taxon>
        <taxon>Rodentia</taxon>
        <taxon>Castorimorpha</taxon>
        <taxon>Castoridae</taxon>
        <taxon>Castor</taxon>
    </lineage>
</organism>
<dbReference type="Gene3D" id="2.40.128.20">
    <property type="match status" value="1"/>
</dbReference>
<evidence type="ECO:0000256" key="3">
    <source>
        <dbReference type="ARBA" id="ARBA00022525"/>
    </source>
</evidence>
<dbReference type="PANTHER" id="PTHR11430">
    <property type="entry name" value="LIPOCALIN"/>
    <property type="match status" value="1"/>
</dbReference>